<reference evidence="1" key="1">
    <citation type="submission" date="2018-05" db="EMBL/GenBank/DDBJ databases">
        <title>Draft genome of Mucuna pruriens seed.</title>
        <authorList>
            <person name="Nnadi N.E."/>
            <person name="Vos R."/>
            <person name="Hasami M.H."/>
            <person name="Devisetty U.K."/>
            <person name="Aguiy J.C."/>
        </authorList>
    </citation>
    <scope>NUCLEOTIDE SEQUENCE [LARGE SCALE GENOMIC DNA]</scope>
    <source>
        <strain evidence="1">JCA_2017</strain>
    </source>
</reference>
<protein>
    <recommendedName>
        <fullName evidence="3">Reverse transcriptase domain-containing protein</fullName>
    </recommendedName>
</protein>
<gene>
    <name evidence="1" type="ORF">CR513_53077</name>
</gene>
<dbReference type="EMBL" id="QJKJ01012745">
    <property type="protein sequence ID" value="RDX67986.1"/>
    <property type="molecule type" value="Genomic_DNA"/>
</dbReference>
<dbReference type="Proteomes" id="UP000257109">
    <property type="component" value="Unassembled WGS sequence"/>
</dbReference>
<name>A0A371EPW1_MUCPR</name>
<sequence length="236" mass="27766">MVRGAFQNGFPYTTLFDTFIILIPKVEHLIQLKEFRLISLRNVAYQVITKVLVARLQSFLEGVIVPFQGSFILRRGTLDNATLIQETLYYIHISQKQGEIGIWLSYQIMELIMWGGTDYSLSIIISFPERVSSRRLTFPCMFVLCMRCLALHIHELNMQKHLKTPFTYHRVPYLSYLFLANDMFCRVRRLGTNCFFYFEEFSLASGLKINLDKFRFDNSHGIRASTKTRFEEMIRI</sequence>
<feature type="non-terminal residue" evidence="1">
    <location>
        <position position="236"/>
    </location>
</feature>
<evidence type="ECO:0000313" key="2">
    <source>
        <dbReference type="Proteomes" id="UP000257109"/>
    </source>
</evidence>
<dbReference type="AlphaFoldDB" id="A0A371EPW1"/>
<evidence type="ECO:0000313" key="1">
    <source>
        <dbReference type="EMBL" id="RDX67986.1"/>
    </source>
</evidence>
<dbReference type="OrthoDB" id="1436718at2759"/>
<comment type="caution">
    <text evidence="1">The sequence shown here is derived from an EMBL/GenBank/DDBJ whole genome shotgun (WGS) entry which is preliminary data.</text>
</comment>
<organism evidence="1 2">
    <name type="scientific">Mucuna pruriens</name>
    <name type="common">Velvet bean</name>
    <name type="synonym">Dolichos pruriens</name>
    <dbReference type="NCBI Taxonomy" id="157652"/>
    <lineage>
        <taxon>Eukaryota</taxon>
        <taxon>Viridiplantae</taxon>
        <taxon>Streptophyta</taxon>
        <taxon>Embryophyta</taxon>
        <taxon>Tracheophyta</taxon>
        <taxon>Spermatophyta</taxon>
        <taxon>Magnoliopsida</taxon>
        <taxon>eudicotyledons</taxon>
        <taxon>Gunneridae</taxon>
        <taxon>Pentapetalae</taxon>
        <taxon>rosids</taxon>
        <taxon>fabids</taxon>
        <taxon>Fabales</taxon>
        <taxon>Fabaceae</taxon>
        <taxon>Papilionoideae</taxon>
        <taxon>50 kb inversion clade</taxon>
        <taxon>NPAAA clade</taxon>
        <taxon>indigoferoid/millettioid clade</taxon>
        <taxon>Phaseoleae</taxon>
        <taxon>Mucuna</taxon>
    </lineage>
</organism>
<evidence type="ECO:0008006" key="3">
    <source>
        <dbReference type="Google" id="ProtNLM"/>
    </source>
</evidence>
<proteinExistence type="predicted"/>
<keyword evidence="2" id="KW-1185">Reference proteome</keyword>
<accession>A0A371EPW1</accession>